<name>A0AAW8DUH5_9BURK</name>
<evidence type="ECO:0000313" key="3">
    <source>
        <dbReference type="Proteomes" id="UP001244295"/>
    </source>
</evidence>
<organism evidence="2 3">
    <name type="scientific">Variovorax boronicumulans</name>
    <dbReference type="NCBI Taxonomy" id="436515"/>
    <lineage>
        <taxon>Bacteria</taxon>
        <taxon>Pseudomonadati</taxon>
        <taxon>Pseudomonadota</taxon>
        <taxon>Betaproteobacteria</taxon>
        <taxon>Burkholderiales</taxon>
        <taxon>Comamonadaceae</taxon>
        <taxon>Variovorax</taxon>
    </lineage>
</organism>
<feature type="region of interest" description="Disordered" evidence="1">
    <location>
        <begin position="1"/>
        <end position="43"/>
    </location>
</feature>
<reference evidence="2" key="1">
    <citation type="submission" date="2023-07" db="EMBL/GenBank/DDBJ databases">
        <title>Sorghum-associated microbial communities from plants grown in Nebraska, USA.</title>
        <authorList>
            <person name="Schachtman D."/>
        </authorList>
    </citation>
    <scope>NUCLEOTIDE SEQUENCE</scope>
    <source>
        <strain evidence="2">DS2795</strain>
    </source>
</reference>
<accession>A0AAW8DUH5</accession>
<evidence type="ECO:0000256" key="1">
    <source>
        <dbReference type="SAM" id="MobiDB-lite"/>
    </source>
</evidence>
<gene>
    <name evidence="2" type="ORF">J2W25_001983</name>
</gene>
<dbReference type="EMBL" id="JAUSRR010000003">
    <property type="protein sequence ID" value="MDP9922962.1"/>
    <property type="molecule type" value="Genomic_DNA"/>
</dbReference>
<dbReference type="Proteomes" id="UP001244295">
    <property type="component" value="Unassembled WGS sequence"/>
</dbReference>
<comment type="caution">
    <text evidence="2">The sequence shown here is derived from an EMBL/GenBank/DDBJ whole genome shotgun (WGS) entry which is preliminary data.</text>
</comment>
<protein>
    <submittedName>
        <fullName evidence="2">Uncharacterized protein</fullName>
    </submittedName>
</protein>
<sequence>MNARRKRPTSSALGPLPDHITPSQAASRAGAMERQRKSPHAAG</sequence>
<proteinExistence type="predicted"/>
<evidence type="ECO:0000313" key="2">
    <source>
        <dbReference type="EMBL" id="MDP9922962.1"/>
    </source>
</evidence>
<dbReference type="AlphaFoldDB" id="A0AAW8DUH5"/>